<feature type="domain" description="PAS" evidence="3">
    <location>
        <begin position="276"/>
        <end position="306"/>
    </location>
</feature>
<dbReference type="Pfam" id="PF00015">
    <property type="entry name" value="MCPsignal"/>
    <property type="match status" value="1"/>
</dbReference>
<name>A0A4V3AUF6_9BURK</name>
<evidence type="ECO:0000256" key="1">
    <source>
        <dbReference type="PROSITE-ProRule" id="PRU00284"/>
    </source>
</evidence>
<dbReference type="OrthoDB" id="9765776at2"/>
<dbReference type="SUPFAM" id="SSF55785">
    <property type="entry name" value="PYP-like sensor domain (PAS domain)"/>
    <property type="match status" value="4"/>
</dbReference>
<dbReference type="Pfam" id="PF13426">
    <property type="entry name" value="PAS_9"/>
    <property type="match status" value="1"/>
</dbReference>
<dbReference type="PROSITE" id="PS50113">
    <property type="entry name" value="PAC"/>
    <property type="match status" value="4"/>
</dbReference>
<dbReference type="EMBL" id="SMYL01000007">
    <property type="protein sequence ID" value="TDK64434.1"/>
    <property type="molecule type" value="Genomic_DNA"/>
</dbReference>
<proteinExistence type="predicted"/>
<dbReference type="SUPFAM" id="SSF58104">
    <property type="entry name" value="Methyl-accepting chemotaxis protein (MCP) signaling domain"/>
    <property type="match status" value="1"/>
</dbReference>
<dbReference type="PRINTS" id="PR00260">
    <property type="entry name" value="CHEMTRNSDUCR"/>
</dbReference>
<dbReference type="Gene3D" id="1.10.287.950">
    <property type="entry name" value="Methyl-accepting chemotaxis protein"/>
    <property type="match status" value="1"/>
</dbReference>
<dbReference type="SMART" id="SM00283">
    <property type="entry name" value="MA"/>
    <property type="match status" value="1"/>
</dbReference>
<feature type="domain" description="PAC" evidence="4">
    <location>
        <begin position="457"/>
        <end position="509"/>
    </location>
</feature>
<dbReference type="InterPro" id="IPR004090">
    <property type="entry name" value="Chemotax_Me-accpt_rcpt"/>
</dbReference>
<evidence type="ECO:0000313" key="5">
    <source>
        <dbReference type="EMBL" id="TDK64434.1"/>
    </source>
</evidence>
<dbReference type="PROSITE" id="PS50112">
    <property type="entry name" value="PAS"/>
    <property type="match status" value="3"/>
</dbReference>
<dbReference type="Proteomes" id="UP000294829">
    <property type="component" value="Unassembled WGS sequence"/>
</dbReference>
<evidence type="ECO:0000259" key="4">
    <source>
        <dbReference type="PROSITE" id="PS50113"/>
    </source>
</evidence>
<evidence type="ECO:0000313" key="6">
    <source>
        <dbReference type="Proteomes" id="UP000294829"/>
    </source>
</evidence>
<dbReference type="GO" id="GO:0004888">
    <property type="term" value="F:transmembrane signaling receptor activity"/>
    <property type="evidence" value="ECO:0007669"/>
    <property type="project" value="InterPro"/>
</dbReference>
<dbReference type="CDD" id="cd11386">
    <property type="entry name" value="MCP_signal"/>
    <property type="match status" value="1"/>
</dbReference>
<dbReference type="GO" id="GO:0016020">
    <property type="term" value="C:membrane"/>
    <property type="evidence" value="ECO:0007669"/>
    <property type="project" value="InterPro"/>
</dbReference>
<feature type="domain" description="PAS" evidence="3">
    <location>
        <begin position="158"/>
        <end position="185"/>
    </location>
</feature>
<dbReference type="GO" id="GO:0007165">
    <property type="term" value="P:signal transduction"/>
    <property type="evidence" value="ECO:0007669"/>
    <property type="project" value="UniProtKB-KW"/>
</dbReference>
<evidence type="ECO:0000259" key="2">
    <source>
        <dbReference type="PROSITE" id="PS50111"/>
    </source>
</evidence>
<comment type="caution">
    <text evidence="5">The sequence shown here is derived from an EMBL/GenBank/DDBJ whole genome shotgun (WGS) entry which is preliminary data.</text>
</comment>
<sequence>MKTGTHKHQQTGLDSLEEQRIKFDAINQIQAIIEFDPEGNILFANQLFLDTMGYTLDEVVGQHHSIFCTPDYIQSDQYQQFWESLGNGFAQQGEYRRLSKQGDSVWLQASYNPIRNQDGQVYKVVKFATDITDSKLRNSDFESKINAISRVRGLVEFDLDGTVLTANQNFLTTFGYELAEVVGQSHRLFCDSVFAGSTEYIAFWNHLVTGNFHQGEFKRISKHSNDIWIQATYSPIFDSEGKVVKIVEFSTNITAQKLANADSQGKIEAIERVQAVIEFDLTGRVLRANENFLRTFGYQADELIGQHHRMFCLPQEVRSPDYLTFWERLGRGEFNAGEFRRVNKKGEDVWIQASYNPILDTDGNVLKIVKFATDITATKLLNSDISGKIEAISRSQAVIEFTMQGDILSANRNFLRTMGYTDAEVIGQHHSMFCEKELVQSADYRDFWADLSEGKFKSARFKRIGKHGAQVWLQATYNPILDVDGKPFKVVKFAMDITEQVKREQLVKDKIREITEVLEELSTSIRSIEQNAQLSNGLAQQTQKEAKDGHQLLGKSLDAIHEIQRSSQDVHEIVGTISDIASQTNLLAFNAAIEAARAGEHGLGFSVVADEVRKLAEKSGKAASEIAKLINETIARVNEGGQISSQVKNAFDQIERSVNNTGSSIAQIHSATSEQAEASQNVAALLAQLQTSTERG</sequence>
<keyword evidence="1" id="KW-0807">Transducer</keyword>
<dbReference type="GO" id="GO:0006935">
    <property type="term" value="P:chemotaxis"/>
    <property type="evidence" value="ECO:0007669"/>
    <property type="project" value="InterPro"/>
</dbReference>
<organism evidence="5 6">
    <name type="scientific">Sapientia aquatica</name>
    <dbReference type="NCBI Taxonomy" id="1549640"/>
    <lineage>
        <taxon>Bacteria</taxon>
        <taxon>Pseudomonadati</taxon>
        <taxon>Pseudomonadota</taxon>
        <taxon>Betaproteobacteria</taxon>
        <taxon>Burkholderiales</taxon>
        <taxon>Oxalobacteraceae</taxon>
        <taxon>Sapientia</taxon>
    </lineage>
</organism>
<protein>
    <submittedName>
        <fullName evidence="5">PAS domain S-box protein</fullName>
    </submittedName>
</protein>
<evidence type="ECO:0000259" key="3">
    <source>
        <dbReference type="PROSITE" id="PS50112"/>
    </source>
</evidence>
<feature type="domain" description="PAC" evidence="4">
    <location>
        <begin position="91"/>
        <end position="143"/>
    </location>
</feature>
<dbReference type="Gene3D" id="3.30.450.20">
    <property type="entry name" value="PAS domain"/>
    <property type="match status" value="4"/>
</dbReference>
<dbReference type="InterPro" id="IPR050903">
    <property type="entry name" value="Bact_Chemotaxis_MeTrfase"/>
</dbReference>
<dbReference type="AlphaFoldDB" id="A0A4V3AUF6"/>
<gene>
    <name evidence="5" type="ORF">E2I14_13375</name>
</gene>
<dbReference type="InterPro" id="IPR000014">
    <property type="entry name" value="PAS"/>
</dbReference>
<dbReference type="PROSITE" id="PS50111">
    <property type="entry name" value="CHEMOTAXIS_TRANSDUC_2"/>
    <property type="match status" value="1"/>
</dbReference>
<feature type="domain" description="PAC" evidence="4">
    <location>
        <begin position="213"/>
        <end position="265"/>
    </location>
</feature>
<dbReference type="InterPro" id="IPR000700">
    <property type="entry name" value="PAS-assoc_C"/>
</dbReference>
<dbReference type="InterPro" id="IPR013655">
    <property type="entry name" value="PAS_fold_3"/>
</dbReference>
<dbReference type="InterPro" id="IPR001610">
    <property type="entry name" value="PAC"/>
</dbReference>
<accession>A0A4V3AUF6</accession>
<dbReference type="CDD" id="cd00130">
    <property type="entry name" value="PAS"/>
    <property type="match status" value="4"/>
</dbReference>
<reference evidence="5 6" key="1">
    <citation type="submission" date="2019-03" db="EMBL/GenBank/DDBJ databases">
        <title>Sapientia aquatica gen. nov., sp. nov., isolated from a crater lake.</title>
        <authorList>
            <person name="Felfoldi T."/>
            <person name="Szabo A."/>
            <person name="Toth E."/>
            <person name="Schumann P."/>
            <person name="Keki Z."/>
            <person name="Marialigeti K."/>
            <person name="Mathe I."/>
        </authorList>
    </citation>
    <scope>NUCLEOTIDE SEQUENCE [LARGE SCALE GENOMIC DNA]</scope>
    <source>
        <strain evidence="5 6">SA-152</strain>
    </source>
</reference>
<dbReference type="PANTHER" id="PTHR24422">
    <property type="entry name" value="CHEMOTAXIS PROTEIN METHYLTRANSFERASE"/>
    <property type="match status" value="1"/>
</dbReference>
<feature type="domain" description="PAS" evidence="3">
    <location>
        <begin position="32"/>
        <end position="92"/>
    </location>
</feature>
<dbReference type="SMART" id="SM00086">
    <property type="entry name" value="PAC"/>
    <property type="match status" value="4"/>
</dbReference>
<dbReference type="InterPro" id="IPR035965">
    <property type="entry name" value="PAS-like_dom_sf"/>
</dbReference>
<feature type="domain" description="PAC" evidence="4">
    <location>
        <begin position="335"/>
        <end position="387"/>
    </location>
</feature>
<feature type="domain" description="Methyl-accepting transducer" evidence="2">
    <location>
        <begin position="510"/>
        <end position="696"/>
    </location>
</feature>
<dbReference type="NCBIfam" id="TIGR00229">
    <property type="entry name" value="sensory_box"/>
    <property type="match status" value="4"/>
</dbReference>
<dbReference type="RefSeq" id="WP_133329357.1">
    <property type="nucleotide sequence ID" value="NZ_SMYL01000007.1"/>
</dbReference>
<dbReference type="InterPro" id="IPR004089">
    <property type="entry name" value="MCPsignal_dom"/>
</dbReference>
<dbReference type="SMART" id="SM00091">
    <property type="entry name" value="PAS"/>
    <property type="match status" value="4"/>
</dbReference>
<dbReference type="Pfam" id="PF08447">
    <property type="entry name" value="PAS_3"/>
    <property type="match status" value="3"/>
</dbReference>
<keyword evidence="6" id="KW-1185">Reference proteome</keyword>
<dbReference type="PANTHER" id="PTHR24422:SF10">
    <property type="entry name" value="CHEMOTAXIS PROTEIN METHYLTRANSFERASE 2"/>
    <property type="match status" value="1"/>
</dbReference>